<dbReference type="PROSITE" id="PS50940">
    <property type="entry name" value="CHIT_BIND_II"/>
    <property type="match status" value="1"/>
</dbReference>
<name>A0A9P0KHM3_ACAOB</name>
<evidence type="ECO:0000259" key="2">
    <source>
        <dbReference type="PROSITE" id="PS50940"/>
    </source>
</evidence>
<dbReference type="PANTHER" id="PTHR20987">
    <property type="entry name" value="CHITIN-BINDING TYPE-2 DOMAIN-CONTAINING PROTEIN-RELATED"/>
    <property type="match status" value="1"/>
</dbReference>
<organism evidence="3 4">
    <name type="scientific">Acanthoscelides obtectus</name>
    <name type="common">Bean weevil</name>
    <name type="synonym">Bruchus obtectus</name>
    <dbReference type="NCBI Taxonomy" id="200917"/>
    <lineage>
        <taxon>Eukaryota</taxon>
        <taxon>Metazoa</taxon>
        <taxon>Ecdysozoa</taxon>
        <taxon>Arthropoda</taxon>
        <taxon>Hexapoda</taxon>
        <taxon>Insecta</taxon>
        <taxon>Pterygota</taxon>
        <taxon>Neoptera</taxon>
        <taxon>Endopterygota</taxon>
        <taxon>Coleoptera</taxon>
        <taxon>Polyphaga</taxon>
        <taxon>Cucujiformia</taxon>
        <taxon>Chrysomeloidea</taxon>
        <taxon>Chrysomelidae</taxon>
        <taxon>Bruchinae</taxon>
        <taxon>Bruchini</taxon>
        <taxon>Acanthoscelides</taxon>
    </lineage>
</organism>
<dbReference type="SMART" id="SM00494">
    <property type="entry name" value="ChtBD2"/>
    <property type="match status" value="4"/>
</dbReference>
<accession>A0A9P0KHM3</accession>
<dbReference type="Pfam" id="PF01607">
    <property type="entry name" value="CBM_14"/>
    <property type="match status" value="1"/>
</dbReference>
<dbReference type="InterPro" id="IPR036508">
    <property type="entry name" value="Chitin-bd_dom_sf"/>
</dbReference>
<dbReference type="GO" id="GO:0008061">
    <property type="term" value="F:chitin binding"/>
    <property type="evidence" value="ECO:0007669"/>
    <property type="project" value="InterPro"/>
</dbReference>
<dbReference type="EMBL" id="CAKOFQ010006841">
    <property type="protein sequence ID" value="CAH1975978.1"/>
    <property type="molecule type" value="Genomic_DNA"/>
</dbReference>
<comment type="caution">
    <text evidence="3">The sequence shown here is derived from an EMBL/GenBank/DDBJ whole genome shotgun (WGS) entry which is preliminary data.</text>
</comment>
<evidence type="ECO:0000313" key="3">
    <source>
        <dbReference type="EMBL" id="CAH1975978.1"/>
    </source>
</evidence>
<reference evidence="3" key="1">
    <citation type="submission" date="2022-03" db="EMBL/GenBank/DDBJ databases">
        <authorList>
            <person name="Sayadi A."/>
        </authorList>
    </citation>
    <scope>NUCLEOTIDE SEQUENCE</scope>
</reference>
<dbReference type="GO" id="GO:0005576">
    <property type="term" value="C:extracellular region"/>
    <property type="evidence" value="ECO:0007669"/>
    <property type="project" value="InterPro"/>
</dbReference>
<dbReference type="PANTHER" id="PTHR20987:SF0">
    <property type="entry name" value="CHITIN-BINDING TYPE-2 DOMAIN-CONTAINING PROTEIN-RELATED"/>
    <property type="match status" value="1"/>
</dbReference>
<keyword evidence="4" id="KW-1185">Reference proteome</keyword>
<dbReference type="AlphaFoldDB" id="A0A9P0KHM3"/>
<feature type="chain" id="PRO_5040109159" description="Chitin-binding type-2 domain-containing protein" evidence="1">
    <location>
        <begin position="20"/>
        <end position="253"/>
    </location>
</feature>
<dbReference type="SUPFAM" id="SSF57625">
    <property type="entry name" value="Invertebrate chitin-binding proteins"/>
    <property type="match status" value="3"/>
</dbReference>
<protein>
    <recommendedName>
        <fullName evidence="2">Chitin-binding type-2 domain-containing protein</fullName>
    </recommendedName>
</protein>
<gene>
    <name evidence="3" type="ORF">ACAOBT_LOCUS11876</name>
</gene>
<proteinExistence type="predicted"/>
<keyword evidence="1" id="KW-0732">Signal</keyword>
<evidence type="ECO:0000256" key="1">
    <source>
        <dbReference type="SAM" id="SignalP"/>
    </source>
</evidence>
<dbReference type="InterPro" id="IPR002557">
    <property type="entry name" value="Chitin-bd_dom"/>
</dbReference>
<evidence type="ECO:0000313" key="4">
    <source>
        <dbReference type="Proteomes" id="UP001152888"/>
    </source>
</evidence>
<dbReference type="Proteomes" id="UP001152888">
    <property type="component" value="Unassembled WGS sequence"/>
</dbReference>
<feature type="domain" description="Chitin-binding type-2" evidence="2">
    <location>
        <begin position="143"/>
        <end position="203"/>
    </location>
</feature>
<sequence length="253" mass="28718">MHSLLFLFGLVGLVIGAIAELKHPDCKQLGIGRHPSSKPGTYIKCSKFGNSYKSVAHKCPHNAIFDGQLKTCVKKAAKKEVPDCEKYGTGLYPAPKPNQYYKCLKNKNFYKAVLHNCREGKIYDKDEKNCVIVKPVDHKDHHHPECEKYGIGRYPGETRDTYYKCSKNGNKYMSARHNCPAGQTYDKDKKTCVGPVYLHNCRESGIGNYRAKKCNQYYHCTSIHRSPKLKTCFRGFIFDKEAMKCVKGTCEDG</sequence>
<feature type="signal peptide" evidence="1">
    <location>
        <begin position="1"/>
        <end position="19"/>
    </location>
</feature>